<protein>
    <submittedName>
        <fullName evidence="3">Uncharacterized protein</fullName>
    </submittedName>
</protein>
<name>A0A6S4GRD0_9BACT</name>
<accession>A0A6S4GRD0</accession>
<evidence type="ECO:0000256" key="2">
    <source>
        <dbReference type="SAM" id="Phobius"/>
    </source>
</evidence>
<organism evidence="3 4">
    <name type="scientific">Candidatus Nanosynbacter lyticus</name>
    <dbReference type="NCBI Taxonomy" id="2093824"/>
    <lineage>
        <taxon>Bacteria</taxon>
        <taxon>Candidatus Saccharimonadota</taxon>
        <taxon>Candidatus Saccharimonadia</taxon>
        <taxon>Candidatus Nanosynbacterales</taxon>
        <taxon>Candidatus Nanosynbacteraceae</taxon>
        <taxon>Candidatus Nanosynbacter</taxon>
    </lineage>
</organism>
<dbReference type="Proteomes" id="UP000030902">
    <property type="component" value="Chromosome"/>
</dbReference>
<keyword evidence="2" id="KW-0812">Transmembrane</keyword>
<keyword evidence="2" id="KW-0472">Membrane</keyword>
<sequence>MIEINLIPNVKRELLKTRAMRNRVISVSFLIGGASIAAVVVLAVILGGQIAAEAVQNSGIKDRNDKLMSVEDLNKVVTIQNQLSKINEQHAGKKINSRVFDVVSAVNPVAPNNVSFSNIKISPESKTITLEGSAVNGYSALETLKKTILSTKIRTTDGDKTSEVELTKDIKDGDTSFGENSEGKKVLQFSFSFEYTEQLLAPAPNGTVSVITPTTKIDMTDSRQGIPDSLFKSNSVKQEKNNGSR</sequence>
<evidence type="ECO:0000313" key="3">
    <source>
        <dbReference type="EMBL" id="AJA06706.1"/>
    </source>
</evidence>
<dbReference type="RefSeq" id="WP_039326805.1">
    <property type="nucleotide sequence ID" value="NZ_CP007496.1"/>
</dbReference>
<feature type="transmembrane region" description="Helical" evidence="2">
    <location>
        <begin position="24"/>
        <end position="48"/>
    </location>
</feature>
<dbReference type="EMBL" id="CP007496">
    <property type="protein sequence ID" value="AJA06706.1"/>
    <property type="molecule type" value="Genomic_DNA"/>
</dbReference>
<reference evidence="3 4" key="1">
    <citation type="journal article" date="2015" name="Proc. Natl. Acad. Sci. U.S.A.">
        <title>Cultivation of a human-associated TM7 phylotype reveals a reduced genome and epibiotic parasitic lifestyle.</title>
        <authorList>
            <person name="He X."/>
            <person name="McLean J.S."/>
            <person name="Edlund A."/>
            <person name="Yooseph S."/>
            <person name="Hall A.P."/>
            <person name="Liu S.Y."/>
            <person name="Dorrestein P.C."/>
            <person name="Esquenazi E."/>
            <person name="Hunter R.C."/>
            <person name="Cheng G."/>
            <person name="Nelson K.E."/>
            <person name="Lux R."/>
            <person name="Shi W."/>
        </authorList>
    </citation>
    <scope>NUCLEOTIDE SEQUENCE [LARGE SCALE GENOMIC DNA]</scope>
    <source>
        <strain evidence="3 4">TM7x</strain>
    </source>
</reference>
<gene>
    <name evidence="3" type="ORF">TM7x_00420</name>
</gene>
<dbReference type="AlphaFoldDB" id="A0A6S4GRD0"/>
<evidence type="ECO:0000256" key="1">
    <source>
        <dbReference type="SAM" id="MobiDB-lite"/>
    </source>
</evidence>
<keyword evidence="4" id="KW-1185">Reference proteome</keyword>
<proteinExistence type="predicted"/>
<feature type="region of interest" description="Disordered" evidence="1">
    <location>
        <begin position="219"/>
        <end position="245"/>
    </location>
</feature>
<dbReference type="KEGG" id="sox:TM7x_00420"/>
<evidence type="ECO:0000313" key="4">
    <source>
        <dbReference type="Proteomes" id="UP000030902"/>
    </source>
</evidence>
<keyword evidence="2" id="KW-1133">Transmembrane helix</keyword>